<keyword evidence="3" id="KW-1185">Reference proteome</keyword>
<evidence type="ECO:0000313" key="3">
    <source>
        <dbReference type="Proteomes" id="UP000827092"/>
    </source>
</evidence>
<accession>A0AAV6THE2</accession>
<dbReference type="Proteomes" id="UP000827092">
    <property type="component" value="Unassembled WGS sequence"/>
</dbReference>
<protein>
    <submittedName>
        <fullName evidence="2">Uncharacterized protein</fullName>
    </submittedName>
</protein>
<gene>
    <name evidence="2" type="ORF">JTE90_010972</name>
</gene>
<organism evidence="2 3">
    <name type="scientific">Oedothorax gibbosus</name>
    <dbReference type="NCBI Taxonomy" id="931172"/>
    <lineage>
        <taxon>Eukaryota</taxon>
        <taxon>Metazoa</taxon>
        <taxon>Ecdysozoa</taxon>
        <taxon>Arthropoda</taxon>
        <taxon>Chelicerata</taxon>
        <taxon>Arachnida</taxon>
        <taxon>Araneae</taxon>
        <taxon>Araneomorphae</taxon>
        <taxon>Entelegynae</taxon>
        <taxon>Araneoidea</taxon>
        <taxon>Linyphiidae</taxon>
        <taxon>Erigoninae</taxon>
        <taxon>Oedothorax</taxon>
    </lineage>
</organism>
<evidence type="ECO:0000313" key="2">
    <source>
        <dbReference type="EMBL" id="KAG8171152.1"/>
    </source>
</evidence>
<dbReference type="EMBL" id="JAFNEN010004364">
    <property type="protein sequence ID" value="KAG8171152.1"/>
    <property type="molecule type" value="Genomic_DNA"/>
</dbReference>
<feature type="transmembrane region" description="Helical" evidence="1">
    <location>
        <begin position="30"/>
        <end position="50"/>
    </location>
</feature>
<evidence type="ECO:0000256" key="1">
    <source>
        <dbReference type="SAM" id="Phobius"/>
    </source>
</evidence>
<proteinExistence type="predicted"/>
<keyword evidence="1" id="KW-1133">Transmembrane helix</keyword>
<sequence length="204" mass="23264">MRVNKLFEISRSIHQELRPKEMKQSKRQQLFYIFGLAVILVIFGECVKVFQRDESVHRLIDRISFYIVTADRSGEHYVLVKILLSLTMAPADIIQYTTPLLTTVICCMAQIMKKRLLQDQNNAFVKKLSNPQCVIAGLGKTSVRIKELNSFLSPLVALLVFHQVVNNCYVLSRFFDDKIILIYAQTVVAVLAFGLNVTPFVAPL</sequence>
<feature type="transmembrane region" description="Helical" evidence="1">
    <location>
        <begin position="93"/>
        <end position="112"/>
    </location>
</feature>
<feature type="non-terminal residue" evidence="2">
    <location>
        <position position="204"/>
    </location>
</feature>
<comment type="caution">
    <text evidence="2">The sequence shown here is derived from an EMBL/GenBank/DDBJ whole genome shotgun (WGS) entry which is preliminary data.</text>
</comment>
<reference evidence="2 3" key="1">
    <citation type="journal article" date="2022" name="Nat. Ecol. Evol.">
        <title>A masculinizing supergene underlies an exaggerated male reproductive morph in a spider.</title>
        <authorList>
            <person name="Hendrickx F."/>
            <person name="De Corte Z."/>
            <person name="Sonet G."/>
            <person name="Van Belleghem S.M."/>
            <person name="Kostlbacher S."/>
            <person name="Vangestel C."/>
        </authorList>
    </citation>
    <scope>NUCLEOTIDE SEQUENCE [LARGE SCALE GENOMIC DNA]</scope>
    <source>
        <strain evidence="2">W744_W776</strain>
    </source>
</reference>
<keyword evidence="1" id="KW-0472">Membrane</keyword>
<feature type="transmembrane region" description="Helical" evidence="1">
    <location>
        <begin position="180"/>
        <end position="202"/>
    </location>
</feature>
<keyword evidence="1" id="KW-0812">Transmembrane</keyword>
<dbReference type="AlphaFoldDB" id="A0AAV6THE2"/>
<name>A0AAV6THE2_9ARAC</name>